<comment type="caution">
    <text evidence="4">The sequence shown here is derived from an EMBL/GenBank/DDBJ whole genome shotgun (WGS) entry which is preliminary data.</text>
</comment>
<feature type="transmembrane region" description="Helical" evidence="1">
    <location>
        <begin position="1374"/>
        <end position="1396"/>
    </location>
</feature>
<dbReference type="EMBL" id="PKUR01000005">
    <property type="protein sequence ID" value="PLW84813.1"/>
    <property type="molecule type" value="Genomic_DNA"/>
</dbReference>
<reference evidence="4 5" key="1">
    <citation type="submission" date="2018-01" db="EMBL/GenBank/DDBJ databases">
        <title>The draft genome sequence of Halioglobus japonicus S1-36.</title>
        <authorList>
            <person name="Du Z.-J."/>
            <person name="Shi M.-J."/>
        </authorList>
    </citation>
    <scope>NUCLEOTIDE SEQUENCE [LARGE SCALE GENOMIC DNA]</scope>
    <source>
        <strain evidence="4 5">S1-36</strain>
    </source>
</reference>
<keyword evidence="1" id="KW-0812">Transmembrane</keyword>
<dbReference type="Proteomes" id="UP000235162">
    <property type="component" value="Unassembled WGS sequence"/>
</dbReference>
<accession>A0AAP8SM96</accession>
<dbReference type="SUPFAM" id="SSF53300">
    <property type="entry name" value="vWA-like"/>
    <property type="match status" value="1"/>
</dbReference>
<dbReference type="InterPro" id="IPR036465">
    <property type="entry name" value="vWFA_dom_sf"/>
</dbReference>
<evidence type="ECO:0000256" key="2">
    <source>
        <dbReference type="SAM" id="SignalP"/>
    </source>
</evidence>
<organism evidence="4 5">
    <name type="scientific">Halioglobus japonicus</name>
    <dbReference type="NCBI Taxonomy" id="930805"/>
    <lineage>
        <taxon>Bacteria</taxon>
        <taxon>Pseudomonadati</taxon>
        <taxon>Pseudomonadota</taxon>
        <taxon>Gammaproteobacteria</taxon>
        <taxon>Cellvibrionales</taxon>
        <taxon>Halieaceae</taxon>
        <taxon>Halioglobus</taxon>
    </lineage>
</organism>
<keyword evidence="1" id="KW-0472">Membrane</keyword>
<dbReference type="InterPro" id="IPR055354">
    <property type="entry name" value="DUF7507"/>
</dbReference>
<feature type="chain" id="PRO_5042881586" description="VWFA domain-containing protein" evidence="2">
    <location>
        <begin position="20"/>
        <end position="1402"/>
    </location>
</feature>
<dbReference type="PROSITE" id="PS50234">
    <property type="entry name" value="VWFA"/>
    <property type="match status" value="1"/>
</dbReference>
<evidence type="ECO:0000259" key="3">
    <source>
        <dbReference type="PROSITE" id="PS50234"/>
    </source>
</evidence>
<feature type="signal peptide" evidence="2">
    <location>
        <begin position="1"/>
        <end position="19"/>
    </location>
</feature>
<keyword evidence="5" id="KW-1185">Reference proteome</keyword>
<protein>
    <recommendedName>
        <fullName evidence="3">VWFA domain-containing protein</fullName>
    </recommendedName>
</protein>
<dbReference type="InterPro" id="IPR002035">
    <property type="entry name" value="VWF_A"/>
</dbReference>
<dbReference type="CDD" id="cd00198">
    <property type="entry name" value="vWFA"/>
    <property type="match status" value="1"/>
</dbReference>
<dbReference type="Pfam" id="PF24346">
    <property type="entry name" value="DUF7507"/>
    <property type="match status" value="3"/>
</dbReference>
<keyword evidence="1" id="KW-1133">Transmembrane helix</keyword>
<evidence type="ECO:0000313" key="5">
    <source>
        <dbReference type="Proteomes" id="UP000235162"/>
    </source>
</evidence>
<keyword evidence="2" id="KW-0732">Signal</keyword>
<evidence type="ECO:0000256" key="1">
    <source>
        <dbReference type="SAM" id="Phobius"/>
    </source>
</evidence>
<gene>
    <name evidence="4" type="ORF">C0029_17590</name>
</gene>
<feature type="domain" description="VWFA" evidence="3">
    <location>
        <begin position="54"/>
        <end position="281"/>
    </location>
</feature>
<proteinExistence type="predicted"/>
<name>A0AAP8SM96_9GAMM</name>
<dbReference type="Gene3D" id="3.40.50.410">
    <property type="entry name" value="von Willebrand factor, type A domain"/>
    <property type="match status" value="1"/>
</dbReference>
<sequence length="1402" mass="147543">MRLFSIASRAASTALVATAVVTLTFVASHEGHAVVRATESPVVNPDLDQACGLNVLMILDESGSIGSNAGNVRTAFKAFTAAIKNTSSSMAVAEFSRVARLPGIGPFQPGDYITVTDQTKVFLDTYVDSDYNPNGNTNWEDGLRMGIAGSAFAPRPSFNVPHLTVFITDGDPTRVIRNDRVTTAEYYNKVPLDNNETTDSNKNPAADRAVANANNLKSQGSHILVVAVGKGVTSTSSLDRIKKISGDDVYPDDGDPFDISTDDVYRQPNFSELEDALREAAFQLCSPSVTVEKILDLTPDPGTTSDGVPGANWGITGDVDAPGVNGDYAWILPVQEDPATGPKSTLTDASGFATYQWRPADEVGPSGFTATEVVQAGFTNDPDLTNCTFRTPDTPDTTLNLDDVGDGFFEITVPEESIVTCKLFNLADPAPSITLEKLTDGLDADTPTGPIIPRGDAVNWTYEVTNTGNTTLSSISITDLVTEPNAFQGEVQSVNCPKTELIQGESMLCTATGVAGETPQGNPFSGQFRNDATVNAVDSYGTPVSAADPSHYFEVEPGVSIEKFTNDQDADRPPGPFIRQGRNVEWRYEVRNTGSEPLSDVVVIDDQGVSVFFRSGDLNNNGLLDITETWVYIGSGTAIAGQYANRGQVSAKGSIQTVSDADPSHYFGLDIQVDIEKSTNGEDADTPPGPILARGAGVNWTYTISNVGNYPIDDWTVVDDQLGVVGTCPNIVLLPGGPPAICSVRGFATEGQYRNVALVTAVNPAGGTPATDTDPSHYFGATPALSLEKATNGEDADIPTGPFIEVGDPVNWTYEATNSGNIPLRLLGVLDSKLPLSEVTCPNVVLNPTDSAVCTASGTSQPGQYTNVGIALAVPAAEDPNNPSSVVGDFDLSHYFGASPGIAIEKFTNGIDADTPDAATRIPIGDPVEWGYVIINTGNDALEDVAVTDNQGEVPVYKSGDDNNNNLLDVGEQWLYEAQGVAAPGMYANIGSVFGRDPLGSVVEDEDPSHYFGFENAINVEKSTNGEDADLPPGPNLDVGDAVTWEYVVTNTGASATPLEQVVLEDDQLGIIAGPQMGDDNNDGILDPNETWIYTVGGVAQQGQYANIATITGIGPDSEEVDDIDPSHYFGGESSPGLSIEKYTNGVDADTPPGPLLEEGSPLIFVYVPQNTGDVPLEQVEITDDRGVQVFCAGGNPIAEIPVGGFGYCVGLGTVGRGQYSNLGTAVGTSLLGDPLLSSDPSHHFGYIDDRGFGDLTIDIEKATNGDDADNPPGPLLQVGSTANFTYQVTNESAVPVATVLVTDDQGVTVDCPSGNPIPVMMPGATETCTGDTVVTSGQYRNEGTASGVGPGVLPDTVEDTDPSHHRGLSRNELFGVPVMPLFYLVMSVLALAALIGHARRK</sequence>
<evidence type="ECO:0000313" key="4">
    <source>
        <dbReference type="EMBL" id="PLW84813.1"/>
    </source>
</evidence>